<protein>
    <submittedName>
        <fullName evidence="4">Dipeptidyl aminopeptidase 4</fullName>
    </submittedName>
</protein>
<evidence type="ECO:0000313" key="4">
    <source>
        <dbReference type="EMBL" id="VGO11776.1"/>
    </source>
</evidence>
<evidence type="ECO:0000259" key="3">
    <source>
        <dbReference type="Pfam" id="PF20434"/>
    </source>
</evidence>
<dbReference type="PANTHER" id="PTHR48081">
    <property type="entry name" value="AB HYDROLASE SUPERFAMILY PROTEIN C4A8.06C"/>
    <property type="match status" value="1"/>
</dbReference>
<keyword evidence="4" id="KW-0031">Aminopeptidase</keyword>
<evidence type="ECO:0000313" key="5">
    <source>
        <dbReference type="Proteomes" id="UP000366872"/>
    </source>
</evidence>
<accession>A0A6C2TWU8</accession>
<dbReference type="InterPro" id="IPR049492">
    <property type="entry name" value="BD-FAE-like_dom"/>
</dbReference>
<gene>
    <name evidence="4" type="primary">dap4_1</name>
    <name evidence="4" type="ORF">PDESU_00322</name>
</gene>
<organism evidence="4 5">
    <name type="scientific">Pontiella desulfatans</name>
    <dbReference type="NCBI Taxonomy" id="2750659"/>
    <lineage>
        <taxon>Bacteria</taxon>
        <taxon>Pseudomonadati</taxon>
        <taxon>Kiritimatiellota</taxon>
        <taxon>Kiritimatiellia</taxon>
        <taxon>Kiritimatiellales</taxon>
        <taxon>Pontiellaceae</taxon>
        <taxon>Pontiella</taxon>
    </lineage>
</organism>
<dbReference type="SUPFAM" id="SSF53474">
    <property type="entry name" value="alpha/beta-Hydrolases"/>
    <property type="match status" value="1"/>
</dbReference>
<keyword evidence="5" id="KW-1185">Reference proteome</keyword>
<sequence length="320" mass="34909">MLIMVGRLFRCIFAVLLLGGVSSGYGQKAAEQDVLDAFEYEKGIVYKMAGGQKLDMVYFKPRNPKAGEQVPWMLFVHGGGWRGGNKFNVLRSAFSGTLQQLTENGIACFTIEYRLTKNHVTAFDSVVDCKDAARFLLKNASTYNLDPERYGVWGGSAGGHLSLMTALGRNEDFPGDAALAEYQPSFKCVASYFPLTSLVNPEVLSGSKFEDPEVLRHVLDGLFSEKPQLARLLSPTEYLTKDSPPILLLHGEKDTTLSIKNSRYMMDVAQEKGADVQLLSVKNAGHSFGGKNISPSMEEINAAAAQFILSKLTGISAGSE</sequence>
<comment type="similarity">
    <text evidence="1">Belongs to the 'GDXG' lipolytic enzyme family.</text>
</comment>
<dbReference type="Pfam" id="PF20434">
    <property type="entry name" value="BD-FAE"/>
    <property type="match status" value="1"/>
</dbReference>
<dbReference type="GO" id="GO:0004806">
    <property type="term" value="F:triacylglycerol lipase activity"/>
    <property type="evidence" value="ECO:0007669"/>
    <property type="project" value="TreeGrafter"/>
</dbReference>
<dbReference type="AlphaFoldDB" id="A0A6C2TWU8"/>
<keyword evidence="4" id="KW-0645">Protease</keyword>
<name>A0A6C2TWU8_PONDE</name>
<keyword evidence="2" id="KW-0378">Hydrolase</keyword>
<evidence type="ECO:0000256" key="1">
    <source>
        <dbReference type="ARBA" id="ARBA00010515"/>
    </source>
</evidence>
<dbReference type="EMBL" id="CAAHFG010000001">
    <property type="protein sequence ID" value="VGO11776.1"/>
    <property type="molecule type" value="Genomic_DNA"/>
</dbReference>
<dbReference type="InterPro" id="IPR029058">
    <property type="entry name" value="AB_hydrolase_fold"/>
</dbReference>
<reference evidence="4 5" key="1">
    <citation type="submission" date="2019-04" db="EMBL/GenBank/DDBJ databases">
        <authorList>
            <person name="Van Vliet M D."/>
        </authorList>
    </citation>
    <scope>NUCLEOTIDE SEQUENCE [LARGE SCALE GENOMIC DNA]</scope>
    <source>
        <strain evidence="4 5">F1</strain>
    </source>
</reference>
<dbReference type="InterPro" id="IPR050300">
    <property type="entry name" value="GDXG_lipolytic_enzyme"/>
</dbReference>
<dbReference type="RefSeq" id="WP_136077501.1">
    <property type="nucleotide sequence ID" value="NZ_CAAHFG010000001.1"/>
</dbReference>
<dbReference type="GO" id="GO:0004177">
    <property type="term" value="F:aminopeptidase activity"/>
    <property type="evidence" value="ECO:0007669"/>
    <property type="project" value="UniProtKB-KW"/>
</dbReference>
<proteinExistence type="inferred from homology"/>
<evidence type="ECO:0000256" key="2">
    <source>
        <dbReference type="ARBA" id="ARBA00022801"/>
    </source>
</evidence>
<dbReference type="PANTHER" id="PTHR48081:SF30">
    <property type="entry name" value="ACETYL-HYDROLASE LIPR-RELATED"/>
    <property type="match status" value="1"/>
</dbReference>
<dbReference type="Gene3D" id="3.40.50.1820">
    <property type="entry name" value="alpha/beta hydrolase"/>
    <property type="match status" value="1"/>
</dbReference>
<feature type="domain" description="BD-FAE-like" evidence="3">
    <location>
        <begin position="64"/>
        <end position="265"/>
    </location>
</feature>
<dbReference type="Proteomes" id="UP000366872">
    <property type="component" value="Unassembled WGS sequence"/>
</dbReference>